<feature type="transmembrane region" description="Helical" evidence="1">
    <location>
        <begin position="7"/>
        <end position="24"/>
    </location>
</feature>
<protein>
    <submittedName>
        <fullName evidence="3">Membrane protease YdiL (CAAX protease family)</fullName>
    </submittedName>
</protein>
<feature type="transmembrane region" description="Helical" evidence="1">
    <location>
        <begin position="30"/>
        <end position="50"/>
    </location>
</feature>
<accession>A0ABS4GC77</accession>
<proteinExistence type="predicted"/>
<dbReference type="EMBL" id="JAGGKS010000002">
    <property type="protein sequence ID" value="MBP1925281.1"/>
    <property type="molecule type" value="Genomic_DNA"/>
</dbReference>
<feature type="transmembrane region" description="Helical" evidence="1">
    <location>
        <begin position="116"/>
        <end position="135"/>
    </location>
</feature>
<feature type="transmembrane region" description="Helical" evidence="1">
    <location>
        <begin position="147"/>
        <end position="165"/>
    </location>
</feature>
<feature type="transmembrane region" description="Helical" evidence="1">
    <location>
        <begin position="171"/>
        <end position="193"/>
    </location>
</feature>
<keyword evidence="4" id="KW-1185">Reference proteome</keyword>
<dbReference type="GO" id="GO:0008233">
    <property type="term" value="F:peptidase activity"/>
    <property type="evidence" value="ECO:0007669"/>
    <property type="project" value="UniProtKB-KW"/>
</dbReference>
<evidence type="ECO:0000313" key="4">
    <source>
        <dbReference type="Proteomes" id="UP001519342"/>
    </source>
</evidence>
<keyword evidence="3" id="KW-0645">Protease</keyword>
<feature type="transmembrane region" description="Helical" evidence="1">
    <location>
        <begin position="71"/>
        <end position="92"/>
    </location>
</feature>
<gene>
    <name evidence="3" type="ORF">J2Z76_001138</name>
</gene>
<sequence length="226" mass="26383">MNKNIKNIVITAILIFACISMFIIETYIKPAYILKSVYKILLFAGLPMFYCAIDKNFKFKEYFIVRDKKQIFISVALGLGVYFFILIVYFIIKEFIDLDNITMQLDNNLNVNKDNFIVVAFYISFINSMLEELFFRGFGFLTLSKSTSIVYSFFLSALAFSVYHVSILANWFNVIIYIIFIIGLFVTGLFFNWLNLKYKNIYNSWIVHMCANLSINTIGFIMFGII</sequence>
<keyword evidence="3" id="KW-0378">Hydrolase</keyword>
<comment type="caution">
    <text evidence="3">The sequence shown here is derived from an EMBL/GenBank/DDBJ whole genome shotgun (WGS) entry which is preliminary data.</text>
</comment>
<name>A0ABS4GC77_9FIRM</name>
<keyword evidence="1" id="KW-0472">Membrane</keyword>
<keyword evidence="1" id="KW-1133">Transmembrane helix</keyword>
<keyword evidence="1" id="KW-0812">Transmembrane</keyword>
<organism evidence="3 4">
    <name type="scientific">Sedimentibacter acidaminivorans</name>
    <dbReference type="NCBI Taxonomy" id="913099"/>
    <lineage>
        <taxon>Bacteria</taxon>
        <taxon>Bacillati</taxon>
        <taxon>Bacillota</taxon>
        <taxon>Tissierellia</taxon>
        <taxon>Sedimentibacter</taxon>
    </lineage>
</organism>
<dbReference type="InterPro" id="IPR003675">
    <property type="entry name" value="Rce1/LyrA-like_dom"/>
</dbReference>
<feature type="domain" description="CAAX prenyl protease 2/Lysostaphin resistance protein A-like" evidence="2">
    <location>
        <begin position="115"/>
        <end position="213"/>
    </location>
</feature>
<reference evidence="3 4" key="1">
    <citation type="submission" date="2021-03" db="EMBL/GenBank/DDBJ databases">
        <title>Genomic Encyclopedia of Type Strains, Phase IV (KMG-IV): sequencing the most valuable type-strain genomes for metagenomic binning, comparative biology and taxonomic classification.</title>
        <authorList>
            <person name="Goeker M."/>
        </authorList>
    </citation>
    <scope>NUCLEOTIDE SEQUENCE [LARGE SCALE GENOMIC DNA]</scope>
    <source>
        <strain evidence="3 4">DSM 24004</strain>
    </source>
</reference>
<dbReference type="Proteomes" id="UP001519342">
    <property type="component" value="Unassembled WGS sequence"/>
</dbReference>
<dbReference type="PROSITE" id="PS51257">
    <property type="entry name" value="PROKAR_LIPOPROTEIN"/>
    <property type="match status" value="1"/>
</dbReference>
<dbReference type="GO" id="GO:0006508">
    <property type="term" value="P:proteolysis"/>
    <property type="evidence" value="ECO:0007669"/>
    <property type="project" value="UniProtKB-KW"/>
</dbReference>
<evidence type="ECO:0000259" key="2">
    <source>
        <dbReference type="Pfam" id="PF02517"/>
    </source>
</evidence>
<evidence type="ECO:0000313" key="3">
    <source>
        <dbReference type="EMBL" id="MBP1925281.1"/>
    </source>
</evidence>
<dbReference type="Pfam" id="PF02517">
    <property type="entry name" value="Rce1-like"/>
    <property type="match status" value="1"/>
</dbReference>
<evidence type="ECO:0000256" key="1">
    <source>
        <dbReference type="SAM" id="Phobius"/>
    </source>
</evidence>
<feature type="transmembrane region" description="Helical" evidence="1">
    <location>
        <begin position="205"/>
        <end position="225"/>
    </location>
</feature>
<dbReference type="RefSeq" id="WP_209511003.1">
    <property type="nucleotide sequence ID" value="NZ_JAGGKS010000002.1"/>
</dbReference>